<evidence type="ECO:0000259" key="7">
    <source>
        <dbReference type="PROSITE" id="PS51900"/>
    </source>
</evidence>
<dbReference type="GeneID" id="92714139"/>
<dbReference type="GO" id="GO:0015074">
    <property type="term" value="P:DNA integration"/>
    <property type="evidence" value="ECO:0007669"/>
    <property type="project" value="UniProtKB-KW"/>
</dbReference>
<dbReference type="InterPro" id="IPR002104">
    <property type="entry name" value="Integrase_catalytic"/>
</dbReference>
<sequence length="388" mass="45578">MFSRQRKGSPLAAIVSYTLPKLHTGKNWYVDFTCYDPAEQKMKRKKYMLDGIAKVTERRKMAADIITSVTQRLRSGWNPWAELSNSRQYAKVDDVINIYVKYLKKLHAAGSIKDSTLVDYNKRLHVLCDYMQNHTLPIMYIYQFNLSYISDFLDYLLLDRDSSARTRNNYKIWLSSFCSWLVEKQYMDANPCERIKTLKEEDKKRSAISSEDLQRINRYLNKNNPYFLLVCRMEYYTFIRPEELTNIRLRDINLKEQKIFVASSISKNRRDGMVGLNDEIVRQMIDLKIFDNDSNDYLFSTGFKPGKKKITTRVLRDHFYKVRTALKLPKTYMFYSLKDSGIRDLANAAGIVVARDQARHADISTTNKYLQGSSLTVHEETKHFEGHL</sequence>
<dbReference type="Proteomes" id="UP000184192">
    <property type="component" value="Unassembled WGS sequence"/>
</dbReference>
<dbReference type="Gene3D" id="1.10.150.130">
    <property type="match status" value="1"/>
</dbReference>
<evidence type="ECO:0000313" key="9">
    <source>
        <dbReference type="Proteomes" id="UP000184192"/>
    </source>
</evidence>
<dbReference type="InterPro" id="IPR011010">
    <property type="entry name" value="DNA_brk_join_enz"/>
</dbReference>
<feature type="domain" description="Core-binding (CB)" evidence="7">
    <location>
        <begin position="90"/>
        <end position="182"/>
    </location>
</feature>
<evidence type="ECO:0000256" key="2">
    <source>
        <dbReference type="ARBA" id="ARBA00022908"/>
    </source>
</evidence>
<name>A0A1M6K0Z7_9BACE</name>
<dbReference type="InterPro" id="IPR050808">
    <property type="entry name" value="Phage_Integrase"/>
</dbReference>
<evidence type="ECO:0000256" key="4">
    <source>
        <dbReference type="ARBA" id="ARBA00023172"/>
    </source>
</evidence>
<dbReference type="CDD" id="cd00397">
    <property type="entry name" value="DNA_BRE_C"/>
    <property type="match status" value="1"/>
</dbReference>
<dbReference type="InterPro" id="IPR010998">
    <property type="entry name" value="Integrase_recombinase_N"/>
</dbReference>
<evidence type="ECO:0000259" key="6">
    <source>
        <dbReference type="PROSITE" id="PS51898"/>
    </source>
</evidence>
<feature type="domain" description="Tyr recombinase" evidence="6">
    <location>
        <begin position="203"/>
        <end position="382"/>
    </location>
</feature>
<dbReference type="Gene3D" id="1.10.443.10">
    <property type="entry name" value="Intergrase catalytic core"/>
    <property type="match status" value="1"/>
</dbReference>
<dbReference type="PROSITE" id="PS51898">
    <property type="entry name" value="TYR_RECOMBINASE"/>
    <property type="match status" value="1"/>
</dbReference>
<dbReference type="InterPro" id="IPR013762">
    <property type="entry name" value="Integrase-like_cat_sf"/>
</dbReference>
<evidence type="ECO:0000256" key="1">
    <source>
        <dbReference type="ARBA" id="ARBA00008857"/>
    </source>
</evidence>
<dbReference type="eggNOG" id="COG0582">
    <property type="taxonomic scope" value="Bacteria"/>
</dbReference>
<dbReference type="GO" id="GO:0003677">
    <property type="term" value="F:DNA binding"/>
    <property type="evidence" value="ECO:0007669"/>
    <property type="project" value="UniProtKB-UniRule"/>
</dbReference>
<keyword evidence="9" id="KW-1185">Reference proteome</keyword>
<gene>
    <name evidence="8" type="ORF">SAMN05444350_13360</name>
</gene>
<dbReference type="PANTHER" id="PTHR30629:SF2">
    <property type="entry name" value="PROPHAGE INTEGRASE INTS-RELATED"/>
    <property type="match status" value="1"/>
</dbReference>
<protein>
    <submittedName>
        <fullName evidence="8">Site-specific recombinase XerD</fullName>
    </submittedName>
</protein>
<proteinExistence type="inferred from homology"/>
<evidence type="ECO:0000256" key="3">
    <source>
        <dbReference type="ARBA" id="ARBA00023125"/>
    </source>
</evidence>
<evidence type="ECO:0000256" key="5">
    <source>
        <dbReference type="PROSITE-ProRule" id="PRU01248"/>
    </source>
</evidence>
<dbReference type="GO" id="GO:0006310">
    <property type="term" value="P:DNA recombination"/>
    <property type="evidence" value="ECO:0007669"/>
    <property type="project" value="UniProtKB-KW"/>
</dbReference>
<organism evidence="8 9">
    <name type="scientific">Bacteroides stercorirosoris</name>
    <dbReference type="NCBI Taxonomy" id="871324"/>
    <lineage>
        <taxon>Bacteria</taxon>
        <taxon>Pseudomonadati</taxon>
        <taxon>Bacteroidota</taxon>
        <taxon>Bacteroidia</taxon>
        <taxon>Bacteroidales</taxon>
        <taxon>Bacteroidaceae</taxon>
        <taxon>Bacteroides</taxon>
    </lineage>
</organism>
<dbReference type="RefSeq" id="WP_073314652.1">
    <property type="nucleotide sequence ID" value="NZ_FQZN01000033.1"/>
</dbReference>
<reference evidence="9" key="1">
    <citation type="submission" date="2016-11" db="EMBL/GenBank/DDBJ databases">
        <authorList>
            <person name="Varghese N."/>
            <person name="Submissions S."/>
        </authorList>
    </citation>
    <scope>NUCLEOTIDE SEQUENCE [LARGE SCALE GENOMIC DNA]</scope>
    <source>
        <strain evidence="9">DSM 26884</strain>
    </source>
</reference>
<keyword evidence="3 5" id="KW-0238">DNA-binding</keyword>
<dbReference type="AlphaFoldDB" id="A0A1M6K0Z7"/>
<accession>A0A1M6K0Z7</accession>
<dbReference type="SUPFAM" id="SSF56349">
    <property type="entry name" value="DNA breaking-rejoining enzymes"/>
    <property type="match status" value="1"/>
</dbReference>
<evidence type="ECO:0000313" key="8">
    <source>
        <dbReference type="EMBL" id="SHJ52615.1"/>
    </source>
</evidence>
<dbReference type="InterPro" id="IPR044068">
    <property type="entry name" value="CB"/>
</dbReference>
<keyword evidence="2" id="KW-0229">DNA integration</keyword>
<comment type="similarity">
    <text evidence="1">Belongs to the 'phage' integrase family.</text>
</comment>
<dbReference type="PROSITE" id="PS51900">
    <property type="entry name" value="CB"/>
    <property type="match status" value="1"/>
</dbReference>
<dbReference type="Pfam" id="PF00589">
    <property type="entry name" value="Phage_integrase"/>
    <property type="match status" value="1"/>
</dbReference>
<dbReference type="PANTHER" id="PTHR30629">
    <property type="entry name" value="PROPHAGE INTEGRASE"/>
    <property type="match status" value="1"/>
</dbReference>
<dbReference type="EMBL" id="FQZN01000033">
    <property type="protein sequence ID" value="SHJ52615.1"/>
    <property type="molecule type" value="Genomic_DNA"/>
</dbReference>
<keyword evidence="4" id="KW-0233">DNA recombination</keyword>